<dbReference type="InterPro" id="IPR012337">
    <property type="entry name" value="RNaseH-like_sf"/>
</dbReference>
<accession>A4GHL6</accession>
<evidence type="ECO:0000256" key="6">
    <source>
        <dbReference type="ARBA" id="ARBA00012180"/>
    </source>
</evidence>
<dbReference type="GO" id="GO:0030145">
    <property type="term" value="F:manganese ion binding"/>
    <property type="evidence" value="ECO:0007669"/>
    <property type="project" value="UniProtKB-UniRule"/>
</dbReference>
<name>A4GHL6_9BACT</name>
<keyword evidence="9 14" id="KW-0540">Nuclease</keyword>
<keyword evidence="12 14" id="KW-0378">Hydrolase</keyword>
<comment type="subcellular location">
    <subcellularLocation>
        <location evidence="4 14">Cytoplasm</location>
    </subcellularLocation>
</comment>
<feature type="binding site" evidence="14 15">
    <location>
        <position position="8"/>
    </location>
    <ligand>
        <name>a divalent metal cation</name>
        <dbReference type="ChEBI" id="CHEBI:60240"/>
    </ligand>
</feature>
<evidence type="ECO:0000256" key="1">
    <source>
        <dbReference type="ARBA" id="ARBA00000077"/>
    </source>
</evidence>
<dbReference type="EC" id="3.1.26.4" evidence="6 14"/>
<dbReference type="SUPFAM" id="SSF53098">
    <property type="entry name" value="Ribonuclease H-like"/>
    <property type="match status" value="1"/>
</dbReference>
<feature type="binding site" evidence="14 15">
    <location>
        <position position="7"/>
    </location>
    <ligand>
        <name>a divalent metal cation</name>
        <dbReference type="ChEBI" id="CHEBI:60240"/>
    </ligand>
</feature>
<dbReference type="Pfam" id="PF01351">
    <property type="entry name" value="RNase_HII"/>
    <property type="match status" value="1"/>
</dbReference>
<dbReference type="FunFam" id="3.30.420.10:FF:000006">
    <property type="entry name" value="Ribonuclease HII"/>
    <property type="match status" value="1"/>
</dbReference>
<evidence type="ECO:0000256" key="5">
    <source>
        <dbReference type="ARBA" id="ARBA00007383"/>
    </source>
</evidence>
<feature type="binding site" evidence="15">
    <location>
        <position position="106"/>
    </location>
    <ligand>
        <name>a divalent metal cation</name>
        <dbReference type="ChEBI" id="CHEBI:60240"/>
    </ligand>
</feature>
<feature type="domain" description="RNase H type-2" evidence="17">
    <location>
        <begin position="1"/>
        <end position="191"/>
    </location>
</feature>
<evidence type="ECO:0000256" key="15">
    <source>
        <dbReference type="PROSITE-ProRule" id="PRU01319"/>
    </source>
</evidence>
<dbReference type="HAMAP" id="MF_00052_B">
    <property type="entry name" value="RNase_HII_B"/>
    <property type="match status" value="1"/>
</dbReference>
<organism evidence="18">
    <name type="scientific">uncultured marine bacterium EB0_35D03</name>
    <dbReference type="NCBI Taxonomy" id="415435"/>
    <lineage>
        <taxon>Bacteria</taxon>
        <taxon>environmental samples</taxon>
    </lineage>
</organism>
<keyword evidence="13 14" id="KW-0464">Manganese</keyword>
<evidence type="ECO:0000259" key="17">
    <source>
        <dbReference type="PROSITE" id="PS51975"/>
    </source>
</evidence>
<sequence length="191" mass="21002">MIIIGVDEAGRGPLVGSVIAAAVAFPENFYLEGLTDSKKLTEKKRESFYSQIVQKCNWSVGEASSIEIDQINILQATMLAMKRAVNNLQLELSISDKDDQFKVLVDGNQCPDVGNCQAIVKGDLIEPVISAASVIAKVTRDRQMKELDLNYPGYGFAKHKGYGTREHLDALNKFGPIKGIHRASFAPIKNY</sequence>
<evidence type="ECO:0000256" key="8">
    <source>
        <dbReference type="ARBA" id="ARBA00022490"/>
    </source>
</evidence>
<evidence type="ECO:0000256" key="9">
    <source>
        <dbReference type="ARBA" id="ARBA00022722"/>
    </source>
</evidence>
<dbReference type="GO" id="GO:0004523">
    <property type="term" value="F:RNA-DNA hybrid ribonuclease activity"/>
    <property type="evidence" value="ECO:0007669"/>
    <property type="project" value="UniProtKB-UniRule"/>
</dbReference>
<dbReference type="GO" id="GO:0003723">
    <property type="term" value="F:RNA binding"/>
    <property type="evidence" value="ECO:0007669"/>
    <property type="project" value="UniProtKB-UniRule"/>
</dbReference>
<evidence type="ECO:0000256" key="12">
    <source>
        <dbReference type="ARBA" id="ARBA00022801"/>
    </source>
</evidence>
<dbReference type="GO" id="GO:0043137">
    <property type="term" value="P:DNA replication, removal of RNA primer"/>
    <property type="evidence" value="ECO:0007669"/>
    <property type="project" value="TreeGrafter"/>
</dbReference>
<comment type="cofactor">
    <cofactor evidence="14 15">
        <name>Mn(2+)</name>
        <dbReference type="ChEBI" id="CHEBI:29035"/>
    </cofactor>
    <cofactor evidence="14 15">
        <name>Mg(2+)</name>
        <dbReference type="ChEBI" id="CHEBI:18420"/>
    </cofactor>
    <text evidence="14 15">Manganese or magnesium. Binds 1 divalent metal ion per monomer in the absence of substrate. May bind a second metal ion after substrate binding.</text>
</comment>
<dbReference type="PANTHER" id="PTHR10954:SF18">
    <property type="entry name" value="RIBONUCLEASE HII"/>
    <property type="match status" value="1"/>
</dbReference>
<keyword evidence="10 14" id="KW-0479">Metal-binding</keyword>
<dbReference type="InterPro" id="IPR001352">
    <property type="entry name" value="RNase_HII/HIII"/>
</dbReference>
<dbReference type="NCBIfam" id="NF000595">
    <property type="entry name" value="PRK00015.1-3"/>
    <property type="match status" value="1"/>
</dbReference>
<dbReference type="PANTHER" id="PTHR10954">
    <property type="entry name" value="RIBONUCLEASE H2 SUBUNIT A"/>
    <property type="match status" value="1"/>
</dbReference>
<evidence type="ECO:0000256" key="3">
    <source>
        <dbReference type="ARBA" id="ARBA00004065"/>
    </source>
</evidence>
<dbReference type="AlphaFoldDB" id="A4GHL6"/>
<dbReference type="GO" id="GO:0032299">
    <property type="term" value="C:ribonuclease H2 complex"/>
    <property type="evidence" value="ECO:0007669"/>
    <property type="project" value="TreeGrafter"/>
</dbReference>
<dbReference type="EMBL" id="EF089397">
    <property type="protein sequence ID" value="ABL97577.1"/>
    <property type="molecule type" value="Genomic_DNA"/>
</dbReference>
<feature type="binding site" evidence="14">
    <location>
        <position position="98"/>
    </location>
    <ligand>
        <name>a divalent metal cation</name>
        <dbReference type="ChEBI" id="CHEBI:60240"/>
    </ligand>
</feature>
<dbReference type="InterPro" id="IPR022898">
    <property type="entry name" value="RNase_HII"/>
</dbReference>
<evidence type="ECO:0000256" key="10">
    <source>
        <dbReference type="ARBA" id="ARBA00022723"/>
    </source>
</evidence>
<dbReference type="PROSITE" id="PS51975">
    <property type="entry name" value="RNASE_H_2"/>
    <property type="match status" value="1"/>
</dbReference>
<evidence type="ECO:0000313" key="18">
    <source>
        <dbReference type="EMBL" id="ABL97577.1"/>
    </source>
</evidence>
<reference evidence="18" key="1">
    <citation type="journal article" date="2007" name="Environ. Microbiol.">
        <title>Proteorhodopsin photosystem gene clusters exhibit co-evolutionary trends and shared ancestry among diverse marine microbial phyla.</title>
        <authorList>
            <person name="McCarren J."/>
            <person name="Delong E.F."/>
        </authorList>
    </citation>
    <scope>NUCLEOTIDE SEQUENCE</scope>
</reference>
<comment type="catalytic activity">
    <reaction evidence="1 14 15 16">
        <text>Endonucleolytic cleavage to 5'-phosphomonoester.</text>
        <dbReference type="EC" id="3.1.26.4"/>
    </reaction>
</comment>
<evidence type="ECO:0000256" key="13">
    <source>
        <dbReference type="ARBA" id="ARBA00023211"/>
    </source>
</evidence>
<evidence type="ECO:0000256" key="11">
    <source>
        <dbReference type="ARBA" id="ARBA00022759"/>
    </source>
</evidence>
<evidence type="ECO:0000256" key="4">
    <source>
        <dbReference type="ARBA" id="ARBA00004496"/>
    </source>
</evidence>
<evidence type="ECO:0000256" key="2">
    <source>
        <dbReference type="ARBA" id="ARBA00001946"/>
    </source>
</evidence>
<comment type="similarity">
    <text evidence="5 14 16">Belongs to the RNase HII family.</text>
</comment>
<dbReference type="InterPro" id="IPR036397">
    <property type="entry name" value="RNaseH_sf"/>
</dbReference>
<comment type="function">
    <text evidence="3 14 16">Endonuclease that specifically degrades the RNA of RNA-DNA hybrids.</text>
</comment>
<keyword evidence="11 14" id="KW-0255">Endonuclease</keyword>
<evidence type="ECO:0000256" key="7">
    <source>
        <dbReference type="ARBA" id="ARBA00019179"/>
    </source>
</evidence>
<keyword evidence="8 14" id="KW-0963">Cytoplasm</keyword>
<evidence type="ECO:0000256" key="16">
    <source>
        <dbReference type="RuleBase" id="RU003515"/>
    </source>
</evidence>
<dbReference type="Gene3D" id="3.30.420.10">
    <property type="entry name" value="Ribonuclease H-like superfamily/Ribonuclease H"/>
    <property type="match status" value="1"/>
</dbReference>
<evidence type="ECO:0000256" key="14">
    <source>
        <dbReference type="HAMAP-Rule" id="MF_00052"/>
    </source>
</evidence>
<gene>
    <name evidence="14" type="primary">rnhB</name>
    <name evidence="18" type="ORF">MBMO_EB0-35D03.0040</name>
</gene>
<comment type="cofactor">
    <cofactor evidence="2">
        <name>Mg(2+)</name>
        <dbReference type="ChEBI" id="CHEBI:18420"/>
    </cofactor>
</comment>
<proteinExistence type="inferred from homology"/>
<dbReference type="InterPro" id="IPR024567">
    <property type="entry name" value="RNase_HII/HIII_dom"/>
</dbReference>
<dbReference type="GO" id="GO:0005737">
    <property type="term" value="C:cytoplasm"/>
    <property type="evidence" value="ECO:0007669"/>
    <property type="project" value="UniProtKB-SubCell"/>
</dbReference>
<protein>
    <recommendedName>
        <fullName evidence="7 14">Ribonuclease HII</fullName>
        <shortName evidence="14">RNase HII</shortName>
        <ecNumber evidence="6 14">3.1.26.4</ecNumber>
    </recommendedName>
</protein>
<dbReference type="GO" id="GO:0006298">
    <property type="term" value="P:mismatch repair"/>
    <property type="evidence" value="ECO:0007669"/>
    <property type="project" value="TreeGrafter"/>
</dbReference>
<dbReference type="CDD" id="cd07182">
    <property type="entry name" value="RNase_HII_bacteria_HII_like"/>
    <property type="match status" value="1"/>
</dbReference>